<gene>
    <name evidence="2" type="ORF">LRS13_22485</name>
</gene>
<dbReference type="RefSeq" id="WP_353863912.1">
    <property type="nucleotide sequence ID" value="NZ_CP088295.1"/>
</dbReference>
<dbReference type="EMBL" id="CP088295">
    <property type="protein sequence ID" value="UUY03405.1"/>
    <property type="molecule type" value="Genomic_DNA"/>
</dbReference>
<reference evidence="3" key="1">
    <citation type="submission" date="2021-11" db="EMBL/GenBank/DDBJ databases">
        <title>Cultivation dependent microbiological survey of springs from the worlds oldest radium mine currently devoted to the extraction of radon-saturated water.</title>
        <authorList>
            <person name="Kapinusova G."/>
            <person name="Smrhova T."/>
            <person name="Strejcek M."/>
            <person name="Suman J."/>
            <person name="Jani K."/>
            <person name="Pajer P."/>
            <person name="Uhlik O."/>
        </authorList>
    </citation>
    <scope>NUCLEOTIDE SEQUENCE [LARGE SCALE GENOMIC DNA]</scope>
    <source>
        <strain evidence="3">J379</strain>
    </source>
</reference>
<dbReference type="SUPFAM" id="SSF47616">
    <property type="entry name" value="GST C-terminal domain-like"/>
    <property type="match status" value="1"/>
</dbReference>
<accession>A0ABY5PFF4</accession>
<dbReference type="SUPFAM" id="SSF52833">
    <property type="entry name" value="Thioredoxin-like"/>
    <property type="match status" value="1"/>
</dbReference>
<dbReference type="Proteomes" id="UP001058860">
    <property type="component" value="Chromosome"/>
</dbReference>
<dbReference type="InterPro" id="IPR004045">
    <property type="entry name" value="Glutathione_S-Trfase_N"/>
</dbReference>
<dbReference type="PANTHER" id="PTHR42673">
    <property type="entry name" value="MALEYLACETOACETATE ISOMERASE"/>
    <property type="match status" value="1"/>
</dbReference>
<dbReference type="CDD" id="cd00299">
    <property type="entry name" value="GST_C_family"/>
    <property type="match status" value="1"/>
</dbReference>
<organism evidence="2 3">
    <name type="scientific">Svornostia abyssi</name>
    <dbReference type="NCBI Taxonomy" id="2898438"/>
    <lineage>
        <taxon>Bacteria</taxon>
        <taxon>Bacillati</taxon>
        <taxon>Actinomycetota</taxon>
        <taxon>Thermoleophilia</taxon>
        <taxon>Solirubrobacterales</taxon>
        <taxon>Baekduiaceae</taxon>
        <taxon>Svornostia</taxon>
    </lineage>
</organism>
<keyword evidence="3" id="KW-1185">Reference proteome</keyword>
<dbReference type="PANTHER" id="PTHR42673:SF4">
    <property type="entry name" value="MALEYLACETOACETATE ISOMERASE"/>
    <property type="match status" value="1"/>
</dbReference>
<dbReference type="Pfam" id="PF13417">
    <property type="entry name" value="GST_N_3"/>
    <property type="match status" value="1"/>
</dbReference>
<proteinExistence type="predicted"/>
<evidence type="ECO:0000313" key="2">
    <source>
        <dbReference type="EMBL" id="UUY03405.1"/>
    </source>
</evidence>
<dbReference type="Gene3D" id="3.40.30.10">
    <property type="entry name" value="Glutaredoxin"/>
    <property type="match status" value="1"/>
</dbReference>
<evidence type="ECO:0000259" key="1">
    <source>
        <dbReference type="PROSITE" id="PS50404"/>
    </source>
</evidence>
<sequence>MAPRLFMIHGSHPCVTVELALQRKGIDHRSVELLPPFHAPVARLLFGARTVPAITFDGGEKVSGSRAILRKLDELQPDPPLLPADPEQRARVLAAEQWGDETFQPVARTVLWPALAKRADAIPSYQRGSKLPGLPAPVIKLLAPGITAAEQKLNNTDFATAEQALRDLPGQLDHIDELLAEGVLGGDEPNAADLQIAPTVRLLMTLGDVRPLIEGRPCAAWARTVAPEPAGAVPPGVYG</sequence>
<dbReference type="PROSITE" id="PS50404">
    <property type="entry name" value="GST_NTER"/>
    <property type="match status" value="1"/>
</dbReference>
<feature type="domain" description="GST N-terminal" evidence="1">
    <location>
        <begin position="1"/>
        <end position="80"/>
    </location>
</feature>
<dbReference type="CDD" id="cd00570">
    <property type="entry name" value="GST_N_family"/>
    <property type="match status" value="1"/>
</dbReference>
<name>A0ABY5PFF4_9ACTN</name>
<protein>
    <submittedName>
        <fullName evidence="2">Glutathione S-transferase</fullName>
    </submittedName>
</protein>
<evidence type="ECO:0000313" key="3">
    <source>
        <dbReference type="Proteomes" id="UP001058860"/>
    </source>
</evidence>
<dbReference type="InterPro" id="IPR036282">
    <property type="entry name" value="Glutathione-S-Trfase_C_sf"/>
</dbReference>
<dbReference type="Gene3D" id="1.20.1050.10">
    <property type="match status" value="1"/>
</dbReference>
<dbReference type="InterPro" id="IPR036249">
    <property type="entry name" value="Thioredoxin-like_sf"/>
</dbReference>
<dbReference type="PROSITE" id="PS51354">
    <property type="entry name" value="GLUTAREDOXIN_2"/>
    <property type="match status" value="1"/>
</dbReference>